<sequence length="237" mass="27489">MDKNKLFPKTHIWLILPFIVVISGFYFSYWSKFLDVPFRQHIHGLTATCWFILVIVQPYLYQKGNIRLHRKIGLIGLFLAGGVVFSMLQMLPFILSSGIPSDIAYGILFLNFIALGGFSFSIWMGIRNVKNIRIHGRWMVATVIWSFQPAVIRLIDFSIRKTTNGNSPFNFTELVYISNAIIFLSIIIIMLDDYRKEKVIYSSYMVICITMILMSTLYSYITKASWWGYFLESVLKS</sequence>
<evidence type="ECO:0000313" key="2">
    <source>
        <dbReference type="EMBL" id="RED43743.1"/>
    </source>
</evidence>
<organism evidence="2 3">
    <name type="scientific">Seonamhaeicola aphaedonensis</name>
    <dbReference type="NCBI Taxonomy" id="1461338"/>
    <lineage>
        <taxon>Bacteria</taxon>
        <taxon>Pseudomonadati</taxon>
        <taxon>Bacteroidota</taxon>
        <taxon>Flavobacteriia</taxon>
        <taxon>Flavobacteriales</taxon>
        <taxon>Flavobacteriaceae</taxon>
    </lineage>
</organism>
<dbReference type="EMBL" id="QRDX01000030">
    <property type="protein sequence ID" value="RED43743.1"/>
    <property type="molecule type" value="Genomic_DNA"/>
</dbReference>
<comment type="caution">
    <text evidence="2">The sequence shown here is derived from an EMBL/GenBank/DDBJ whole genome shotgun (WGS) entry which is preliminary data.</text>
</comment>
<protein>
    <submittedName>
        <fullName evidence="2">Uncharacterized protein</fullName>
    </submittedName>
</protein>
<proteinExistence type="predicted"/>
<keyword evidence="3" id="KW-1185">Reference proteome</keyword>
<gene>
    <name evidence="2" type="ORF">DFQ02_1301</name>
</gene>
<name>A0A3D9H2L0_9FLAO</name>
<feature type="transmembrane region" description="Helical" evidence="1">
    <location>
        <begin position="138"/>
        <end position="155"/>
    </location>
</feature>
<evidence type="ECO:0000256" key="1">
    <source>
        <dbReference type="SAM" id="Phobius"/>
    </source>
</evidence>
<dbReference type="Proteomes" id="UP000256629">
    <property type="component" value="Unassembled WGS sequence"/>
</dbReference>
<feature type="transmembrane region" description="Helical" evidence="1">
    <location>
        <begin position="42"/>
        <end position="60"/>
    </location>
</feature>
<reference evidence="2 3" key="1">
    <citation type="submission" date="2018-07" db="EMBL/GenBank/DDBJ databases">
        <title>Genomic Encyclopedia of Type Strains, Phase III (KMG-III): the genomes of soil and plant-associated and newly described type strains.</title>
        <authorList>
            <person name="Whitman W."/>
        </authorList>
    </citation>
    <scope>NUCLEOTIDE SEQUENCE [LARGE SCALE GENOMIC DNA]</scope>
    <source>
        <strain evidence="2 3">CECT 8487</strain>
    </source>
</reference>
<keyword evidence="1" id="KW-0472">Membrane</keyword>
<feature type="transmembrane region" description="Helical" evidence="1">
    <location>
        <begin position="72"/>
        <end position="91"/>
    </location>
</feature>
<keyword evidence="1" id="KW-1133">Transmembrane helix</keyword>
<feature type="transmembrane region" description="Helical" evidence="1">
    <location>
        <begin position="175"/>
        <end position="192"/>
    </location>
</feature>
<evidence type="ECO:0000313" key="3">
    <source>
        <dbReference type="Proteomes" id="UP000256629"/>
    </source>
</evidence>
<feature type="transmembrane region" description="Helical" evidence="1">
    <location>
        <begin position="12"/>
        <end position="30"/>
    </location>
</feature>
<dbReference type="AlphaFoldDB" id="A0A3D9H2L0"/>
<keyword evidence="1" id="KW-0812">Transmembrane</keyword>
<feature type="transmembrane region" description="Helical" evidence="1">
    <location>
        <begin position="103"/>
        <end position="126"/>
    </location>
</feature>
<feature type="transmembrane region" description="Helical" evidence="1">
    <location>
        <begin position="199"/>
        <end position="221"/>
    </location>
</feature>
<accession>A0A3D9H2L0</accession>